<keyword evidence="3" id="KW-1185">Reference proteome</keyword>
<protein>
    <submittedName>
        <fullName evidence="2">ATPase/GTPase, AAA15 family</fullName>
    </submittedName>
</protein>
<feature type="domain" description="Rad50/SbcC-type AAA" evidence="1">
    <location>
        <begin position="10"/>
        <end position="140"/>
    </location>
</feature>
<dbReference type="STRING" id="1121131.SAMN02745229_01300"/>
<dbReference type="OrthoDB" id="9809324at2"/>
<dbReference type="RefSeq" id="WP_073386453.1">
    <property type="nucleotide sequence ID" value="NZ_FQXK01000010.1"/>
</dbReference>
<evidence type="ECO:0000259" key="1">
    <source>
        <dbReference type="Pfam" id="PF13476"/>
    </source>
</evidence>
<dbReference type="PANTHER" id="PTHR40396">
    <property type="entry name" value="ATPASE-LIKE PROTEIN"/>
    <property type="match status" value="1"/>
</dbReference>
<accession>A0A1M5XTG5</accession>
<reference evidence="3" key="1">
    <citation type="submission" date="2016-11" db="EMBL/GenBank/DDBJ databases">
        <authorList>
            <person name="Varghese N."/>
            <person name="Submissions S."/>
        </authorList>
    </citation>
    <scope>NUCLEOTIDE SEQUENCE [LARGE SCALE GENOMIC DNA]</scope>
    <source>
        <strain evidence="3">DSM 3071</strain>
    </source>
</reference>
<dbReference type="InterPro" id="IPR027417">
    <property type="entry name" value="P-loop_NTPase"/>
</dbReference>
<organism evidence="2 3">
    <name type="scientific">Butyrivibrio fibrisolvens DSM 3071</name>
    <dbReference type="NCBI Taxonomy" id="1121131"/>
    <lineage>
        <taxon>Bacteria</taxon>
        <taxon>Bacillati</taxon>
        <taxon>Bacillota</taxon>
        <taxon>Clostridia</taxon>
        <taxon>Lachnospirales</taxon>
        <taxon>Lachnospiraceae</taxon>
        <taxon>Butyrivibrio</taxon>
    </lineage>
</organism>
<dbReference type="PANTHER" id="PTHR40396:SF1">
    <property type="entry name" value="ATPASE AAA-TYPE CORE DOMAIN-CONTAINING PROTEIN"/>
    <property type="match status" value="1"/>
</dbReference>
<sequence>MNNIVRIAALTIKNFKNVGNGKIVMPSCLKKEFVNDSSEVLGIYGQNGSGKTAVVDAMFFLQKILVGSTLDEDIAEYLTTGSQSAEIEVDFNIFIEKVVFEVTYKVVLKREDKSIVIDKESLSCAKNENGDRTNKTVFIEFDRNDSSQLFKPAIRVQELVEENKENKTDLIVAKKMAEKSRCSYIFGESSREVFCRQYSNGFRDYSDIIKTLYHFAVKDLFVIRNAHSGVITAQIILPMAFRIEENEGGSKGDLPVLLREPITLPFEEKELLHRIVDQINIVLNKIIPGLQIVVKEHGKQALDSGEDGWKVELMSKRDDQPEIPIRMESEGIVKIISILSALIQAYNQPSVCLVIDELDAGIFEYMLGELLDIFNTDGKGQLIFTSHNLRALEMLDKENIVFSTVNPDNRYIRMKNVRESNNLRKQYIKALTLGGQDEVIYDETNSLKIARAFRKAGKSIGES</sequence>
<dbReference type="GO" id="GO:0006302">
    <property type="term" value="P:double-strand break repair"/>
    <property type="evidence" value="ECO:0007669"/>
    <property type="project" value="InterPro"/>
</dbReference>
<dbReference type="Pfam" id="PF13476">
    <property type="entry name" value="AAA_23"/>
    <property type="match status" value="1"/>
</dbReference>
<dbReference type="GeneID" id="89511383"/>
<evidence type="ECO:0000313" key="2">
    <source>
        <dbReference type="EMBL" id="SHI02808.1"/>
    </source>
</evidence>
<dbReference type="Gene3D" id="3.40.50.300">
    <property type="entry name" value="P-loop containing nucleotide triphosphate hydrolases"/>
    <property type="match status" value="2"/>
</dbReference>
<dbReference type="SUPFAM" id="SSF52540">
    <property type="entry name" value="P-loop containing nucleoside triphosphate hydrolases"/>
    <property type="match status" value="1"/>
</dbReference>
<dbReference type="Proteomes" id="UP000184278">
    <property type="component" value="Unassembled WGS sequence"/>
</dbReference>
<dbReference type="InterPro" id="IPR038729">
    <property type="entry name" value="Rad50/SbcC_AAA"/>
</dbReference>
<dbReference type="EMBL" id="FQXK01000010">
    <property type="protein sequence ID" value="SHI02808.1"/>
    <property type="molecule type" value="Genomic_DNA"/>
</dbReference>
<dbReference type="AlphaFoldDB" id="A0A1M5XTG5"/>
<proteinExistence type="predicted"/>
<evidence type="ECO:0000313" key="3">
    <source>
        <dbReference type="Proteomes" id="UP000184278"/>
    </source>
</evidence>
<name>A0A1M5XTG5_BUTFI</name>
<dbReference type="GO" id="GO:0016887">
    <property type="term" value="F:ATP hydrolysis activity"/>
    <property type="evidence" value="ECO:0007669"/>
    <property type="project" value="InterPro"/>
</dbReference>
<gene>
    <name evidence="2" type="ORF">SAMN02745229_01300</name>
</gene>